<evidence type="ECO:0000259" key="1">
    <source>
        <dbReference type="Pfam" id="PF13470"/>
    </source>
</evidence>
<organism evidence="2">
    <name type="scientific">hydrothermal vent metagenome</name>
    <dbReference type="NCBI Taxonomy" id="652676"/>
    <lineage>
        <taxon>unclassified sequences</taxon>
        <taxon>metagenomes</taxon>
        <taxon>ecological metagenomes</taxon>
    </lineage>
</organism>
<dbReference type="SUPFAM" id="SSF88723">
    <property type="entry name" value="PIN domain-like"/>
    <property type="match status" value="1"/>
</dbReference>
<dbReference type="InterPro" id="IPR029060">
    <property type="entry name" value="PIN-like_dom_sf"/>
</dbReference>
<evidence type="ECO:0000313" key="2">
    <source>
        <dbReference type="EMBL" id="VAX08966.1"/>
    </source>
</evidence>
<name>A0A3B1ASK6_9ZZZZ</name>
<gene>
    <name evidence="2" type="ORF">MNBD_GAMMA26-2213</name>
</gene>
<dbReference type="Gene3D" id="3.40.50.1010">
    <property type="entry name" value="5'-nuclease"/>
    <property type="match status" value="1"/>
</dbReference>
<dbReference type="Pfam" id="PF13470">
    <property type="entry name" value="PIN_3"/>
    <property type="match status" value="1"/>
</dbReference>
<dbReference type="InterPro" id="IPR002716">
    <property type="entry name" value="PIN_dom"/>
</dbReference>
<protein>
    <recommendedName>
        <fullName evidence="1">PIN domain-containing protein</fullName>
    </recommendedName>
</protein>
<dbReference type="EMBL" id="UOFX01000044">
    <property type="protein sequence ID" value="VAX08966.1"/>
    <property type="molecule type" value="Genomic_DNA"/>
</dbReference>
<accession>A0A3B1ASK6</accession>
<sequence length="143" mass="16113">MKILFDTNIILDVLLNRKKFVELSANLVGMVENNNIDGYLCATTITTLDYLISKAINRKQAKIEIQKLLAIFSIAEVNSIVLELSANSEFADFEDAVQYYSGECCEVEGLVTRNTKDYKNTNLPIYMPGELWGIVTINQHDKA</sequence>
<dbReference type="AlphaFoldDB" id="A0A3B1ASK6"/>
<proteinExistence type="predicted"/>
<reference evidence="2" key="1">
    <citation type="submission" date="2018-06" db="EMBL/GenBank/DDBJ databases">
        <authorList>
            <person name="Zhirakovskaya E."/>
        </authorList>
    </citation>
    <scope>NUCLEOTIDE SEQUENCE</scope>
</reference>
<feature type="domain" description="PIN" evidence="1">
    <location>
        <begin position="2"/>
        <end position="116"/>
    </location>
</feature>